<evidence type="ECO:0000256" key="5">
    <source>
        <dbReference type="SAM" id="MobiDB-lite"/>
    </source>
</evidence>
<evidence type="ECO:0000313" key="8">
    <source>
        <dbReference type="Proteomes" id="UP000634011"/>
    </source>
</evidence>
<dbReference type="EMBL" id="JACOFV010000002">
    <property type="protein sequence ID" value="MBC3860986.1"/>
    <property type="molecule type" value="Genomic_DNA"/>
</dbReference>
<keyword evidence="1" id="KW-0479">Metal-binding</keyword>
<feature type="domain" description="Zinc finger DksA/TraR C4-type" evidence="6">
    <location>
        <begin position="81"/>
        <end position="111"/>
    </location>
</feature>
<name>A0A923HBP3_9BURK</name>
<dbReference type="InterPro" id="IPR000962">
    <property type="entry name" value="Znf_DskA_TraR"/>
</dbReference>
<comment type="caution">
    <text evidence="7">The sequence shown here is derived from an EMBL/GenBank/DDBJ whole genome shotgun (WGS) entry which is preliminary data.</text>
</comment>
<sequence length="125" mass="14189">MSLNNEQQAALKSKLDLMKQEIQTELRQHNPDLLRHDSGEGDGAINDVLNHDAMSKYLHQHAEWQSLQRAQARLSENIADICRECGATIPYARLEAEPTAERCIKCQSALEADDQRLRIHSHSSM</sequence>
<evidence type="ECO:0000256" key="2">
    <source>
        <dbReference type="ARBA" id="ARBA00022771"/>
    </source>
</evidence>
<protein>
    <submittedName>
        <fullName evidence="7">TraR/DksA C4-type zinc finger protein</fullName>
    </submittedName>
</protein>
<dbReference type="PANTHER" id="PTHR33823:SF5">
    <property type="entry name" value="DNAK SUPPRESSOR PROTEIN"/>
    <property type="match status" value="1"/>
</dbReference>
<evidence type="ECO:0000256" key="3">
    <source>
        <dbReference type="ARBA" id="ARBA00022833"/>
    </source>
</evidence>
<dbReference type="RefSeq" id="WP_186910935.1">
    <property type="nucleotide sequence ID" value="NZ_JACOFV010000002.1"/>
</dbReference>
<dbReference type="SUPFAM" id="SSF57716">
    <property type="entry name" value="Glucocorticoid receptor-like (DNA-binding domain)"/>
    <property type="match status" value="1"/>
</dbReference>
<feature type="compositionally biased region" description="Basic and acidic residues" evidence="5">
    <location>
        <begin position="23"/>
        <end position="39"/>
    </location>
</feature>
<reference evidence="7" key="1">
    <citation type="submission" date="2020-08" db="EMBL/GenBank/DDBJ databases">
        <title>Novel species isolated from subtropical streams in China.</title>
        <authorList>
            <person name="Lu H."/>
        </authorList>
    </citation>
    <scope>NUCLEOTIDE SEQUENCE</scope>
    <source>
        <strain evidence="7">KACC 12607</strain>
    </source>
</reference>
<proteinExistence type="predicted"/>
<dbReference type="PANTHER" id="PTHR33823">
    <property type="entry name" value="RNA POLYMERASE-BINDING TRANSCRIPTION FACTOR DKSA-RELATED"/>
    <property type="match status" value="1"/>
</dbReference>
<gene>
    <name evidence="7" type="ORF">H8K32_02650</name>
</gene>
<dbReference type="Pfam" id="PF01258">
    <property type="entry name" value="zf-dskA_traR"/>
    <property type="match status" value="1"/>
</dbReference>
<dbReference type="Gene3D" id="1.20.120.910">
    <property type="entry name" value="DksA, coiled-coil domain"/>
    <property type="match status" value="1"/>
</dbReference>
<evidence type="ECO:0000313" key="7">
    <source>
        <dbReference type="EMBL" id="MBC3860986.1"/>
    </source>
</evidence>
<dbReference type="Proteomes" id="UP000634011">
    <property type="component" value="Unassembled WGS sequence"/>
</dbReference>
<evidence type="ECO:0000259" key="6">
    <source>
        <dbReference type="Pfam" id="PF01258"/>
    </source>
</evidence>
<evidence type="ECO:0000256" key="4">
    <source>
        <dbReference type="PROSITE-ProRule" id="PRU00510"/>
    </source>
</evidence>
<dbReference type="AlphaFoldDB" id="A0A923HBP3"/>
<keyword evidence="3" id="KW-0862">Zinc</keyword>
<dbReference type="GO" id="GO:0008270">
    <property type="term" value="F:zinc ion binding"/>
    <property type="evidence" value="ECO:0007669"/>
    <property type="project" value="UniProtKB-KW"/>
</dbReference>
<feature type="region of interest" description="Disordered" evidence="5">
    <location>
        <begin position="23"/>
        <end position="47"/>
    </location>
</feature>
<keyword evidence="2" id="KW-0863">Zinc-finger</keyword>
<evidence type="ECO:0000256" key="1">
    <source>
        <dbReference type="ARBA" id="ARBA00022723"/>
    </source>
</evidence>
<accession>A0A923HBP3</accession>
<organism evidence="7 8">
    <name type="scientific">Undibacterium jejuense</name>
    <dbReference type="NCBI Taxonomy" id="1344949"/>
    <lineage>
        <taxon>Bacteria</taxon>
        <taxon>Pseudomonadati</taxon>
        <taxon>Pseudomonadota</taxon>
        <taxon>Betaproteobacteria</taxon>
        <taxon>Burkholderiales</taxon>
        <taxon>Oxalobacteraceae</taxon>
        <taxon>Undibacterium</taxon>
    </lineage>
</organism>
<feature type="zinc finger region" description="dksA C4-type" evidence="4">
    <location>
        <begin position="82"/>
        <end position="106"/>
    </location>
</feature>
<keyword evidence="8" id="KW-1185">Reference proteome</keyword>
<dbReference type="PROSITE" id="PS51128">
    <property type="entry name" value="ZF_DKSA_2"/>
    <property type="match status" value="1"/>
</dbReference>